<dbReference type="Pfam" id="PF00560">
    <property type="entry name" value="LRR_1"/>
    <property type="match status" value="3"/>
</dbReference>
<dbReference type="Gene3D" id="3.80.10.10">
    <property type="entry name" value="Ribonuclease Inhibitor"/>
    <property type="match status" value="1"/>
</dbReference>
<feature type="signal peptide" evidence="4">
    <location>
        <begin position="1"/>
        <end position="16"/>
    </location>
</feature>
<dbReference type="InterPro" id="IPR053211">
    <property type="entry name" value="DNA_repair-toleration"/>
</dbReference>
<name>A0AAN9PUT5_CLITE</name>
<dbReference type="InterPro" id="IPR013210">
    <property type="entry name" value="LRR_N_plant-typ"/>
</dbReference>
<feature type="domain" description="Leucine-rich repeat-containing N-terminal plant-type" evidence="5">
    <location>
        <begin position="20"/>
        <end position="58"/>
    </location>
</feature>
<feature type="chain" id="PRO_5042833089" description="Leucine-rich repeat-containing N-terminal plant-type domain-containing protein" evidence="4">
    <location>
        <begin position="17"/>
        <end position="164"/>
    </location>
</feature>
<dbReference type="InterPro" id="IPR032675">
    <property type="entry name" value="LRR_dom_sf"/>
</dbReference>
<dbReference type="Proteomes" id="UP001359559">
    <property type="component" value="Unassembled WGS sequence"/>
</dbReference>
<dbReference type="InterPro" id="IPR001611">
    <property type="entry name" value="Leu-rich_rpt"/>
</dbReference>
<accession>A0AAN9PUT5</accession>
<sequence>MRWFLLFSSLFDVVSTVIPDGVTLLSLKKHWTFEPSFISSTWTPSPSTPCSWAGVRCNNALQVNYLNLTDFGIVGQLGPEIGNCTWLESLDLNSNNLIGQIPYTLKNLRNLKFLSLSHNQFSGEIPYSLTQITPLYLVDLSHNKLSGSIPSSVGNMSELMMLYL</sequence>
<keyword evidence="7" id="KW-1185">Reference proteome</keyword>
<protein>
    <recommendedName>
        <fullName evidence="5">Leucine-rich repeat-containing N-terminal plant-type domain-containing protein</fullName>
    </recommendedName>
</protein>
<evidence type="ECO:0000256" key="2">
    <source>
        <dbReference type="ARBA" id="ARBA00022729"/>
    </source>
</evidence>
<dbReference type="FunFam" id="3.80.10.10:FF:000627">
    <property type="entry name" value="Probable leucine-rich repeat receptor-like protein kinase At2g33170"/>
    <property type="match status" value="1"/>
</dbReference>
<evidence type="ECO:0000256" key="3">
    <source>
        <dbReference type="ARBA" id="ARBA00022737"/>
    </source>
</evidence>
<dbReference type="PANTHER" id="PTHR48060:SF21">
    <property type="entry name" value="L DOMAIN-LIKE PROTEIN"/>
    <property type="match status" value="1"/>
</dbReference>
<proteinExistence type="predicted"/>
<dbReference type="Pfam" id="PF08263">
    <property type="entry name" value="LRRNT_2"/>
    <property type="match status" value="1"/>
</dbReference>
<reference evidence="6 7" key="1">
    <citation type="submission" date="2024-01" db="EMBL/GenBank/DDBJ databases">
        <title>The genomes of 5 underutilized Papilionoideae crops provide insights into root nodulation and disease resistance.</title>
        <authorList>
            <person name="Yuan L."/>
        </authorList>
    </citation>
    <scope>NUCLEOTIDE SEQUENCE [LARGE SCALE GENOMIC DNA]</scope>
    <source>
        <strain evidence="6">LY-2023</strain>
        <tissue evidence="6">Leaf</tissue>
    </source>
</reference>
<dbReference type="EMBL" id="JAYKXN010000002">
    <property type="protein sequence ID" value="KAK7310699.1"/>
    <property type="molecule type" value="Genomic_DNA"/>
</dbReference>
<organism evidence="6 7">
    <name type="scientific">Clitoria ternatea</name>
    <name type="common">Butterfly pea</name>
    <dbReference type="NCBI Taxonomy" id="43366"/>
    <lineage>
        <taxon>Eukaryota</taxon>
        <taxon>Viridiplantae</taxon>
        <taxon>Streptophyta</taxon>
        <taxon>Embryophyta</taxon>
        <taxon>Tracheophyta</taxon>
        <taxon>Spermatophyta</taxon>
        <taxon>Magnoliopsida</taxon>
        <taxon>eudicotyledons</taxon>
        <taxon>Gunneridae</taxon>
        <taxon>Pentapetalae</taxon>
        <taxon>rosids</taxon>
        <taxon>fabids</taxon>
        <taxon>Fabales</taxon>
        <taxon>Fabaceae</taxon>
        <taxon>Papilionoideae</taxon>
        <taxon>50 kb inversion clade</taxon>
        <taxon>NPAAA clade</taxon>
        <taxon>indigoferoid/millettioid clade</taxon>
        <taxon>Phaseoleae</taxon>
        <taxon>Clitoria</taxon>
    </lineage>
</organism>
<gene>
    <name evidence="6" type="ORF">RJT34_08367</name>
</gene>
<comment type="caution">
    <text evidence="6">The sequence shown here is derived from an EMBL/GenBank/DDBJ whole genome shotgun (WGS) entry which is preliminary data.</text>
</comment>
<evidence type="ECO:0000313" key="7">
    <source>
        <dbReference type="Proteomes" id="UP001359559"/>
    </source>
</evidence>
<keyword evidence="2 4" id="KW-0732">Signal</keyword>
<keyword evidence="1" id="KW-0433">Leucine-rich repeat</keyword>
<evidence type="ECO:0000256" key="1">
    <source>
        <dbReference type="ARBA" id="ARBA00022614"/>
    </source>
</evidence>
<dbReference type="SUPFAM" id="SSF52058">
    <property type="entry name" value="L domain-like"/>
    <property type="match status" value="1"/>
</dbReference>
<evidence type="ECO:0000259" key="5">
    <source>
        <dbReference type="Pfam" id="PF08263"/>
    </source>
</evidence>
<evidence type="ECO:0000313" key="6">
    <source>
        <dbReference type="EMBL" id="KAK7310699.1"/>
    </source>
</evidence>
<dbReference type="PANTHER" id="PTHR48060">
    <property type="entry name" value="DNA DAMAGE-REPAIR/TOLERATION PROTEIN DRT100"/>
    <property type="match status" value="1"/>
</dbReference>
<keyword evidence="3" id="KW-0677">Repeat</keyword>
<evidence type="ECO:0000256" key="4">
    <source>
        <dbReference type="SAM" id="SignalP"/>
    </source>
</evidence>
<dbReference type="AlphaFoldDB" id="A0AAN9PUT5"/>